<dbReference type="NCBIfam" id="NF033860">
    <property type="entry name" value="Wzy_O6_O28"/>
    <property type="match status" value="1"/>
</dbReference>
<evidence type="ECO:0000313" key="3">
    <source>
        <dbReference type="Proteomes" id="UP000198607"/>
    </source>
</evidence>
<keyword evidence="1" id="KW-0812">Transmembrane</keyword>
<dbReference type="Proteomes" id="UP000198607">
    <property type="component" value="Unassembled WGS sequence"/>
</dbReference>
<sequence length="408" mass="46858">MTLASIFRRKPRLIWLLAHVVINVYYSVLIFSTNRLYGETNVVQIGESTPIFFILVLLVMSFVYFNLIVFNFSYRIFPISFRVVPSQIEIDRIGILILVLQISFAAYSFFSGSRLAGSGASDASLISQIWVLIPIDVIFLLYYGAYRDEKYFKYNLGVNLVSNLLRGWFGIVLTIVFIESCQLVRKRRLTFPRFLAILFACVVAYPVLYFGKIFVRYYAFLDDVTVDGFLSQHVDVDVISLLEIAISQIGNRIQLISSAISTYELSTELERMVMDGNVYPFWAEGLHSLAFDRLFSEPHKLDIGQAIANILDPFSLVENWNSNPTFIGWFFVLPYFCIFHVIYGTGLVLVSSLAFRMVSGNEISKDIFWYMVLVLLIPGWYGAFVLFTYSCVLFLIMHLLVAKFRVPR</sequence>
<gene>
    <name evidence="2" type="ORF">SAMN05660652_01954</name>
</gene>
<feature type="transmembrane region" description="Helical" evidence="1">
    <location>
        <begin position="156"/>
        <end position="178"/>
    </location>
</feature>
<dbReference type="EMBL" id="FNCY01000007">
    <property type="protein sequence ID" value="SDH61519.1"/>
    <property type="molecule type" value="Genomic_DNA"/>
</dbReference>
<evidence type="ECO:0000313" key="2">
    <source>
        <dbReference type="EMBL" id="SDH61519.1"/>
    </source>
</evidence>
<reference evidence="2 3" key="1">
    <citation type="submission" date="2016-10" db="EMBL/GenBank/DDBJ databases">
        <authorList>
            <person name="de Groot N.N."/>
        </authorList>
    </citation>
    <scope>NUCLEOTIDE SEQUENCE [LARGE SCALE GENOMIC DNA]</scope>
    <source>
        <strain evidence="2 3">DSM 5885</strain>
    </source>
</reference>
<keyword evidence="1" id="KW-1133">Transmembrane helix</keyword>
<feature type="transmembrane region" description="Helical" evidence="1">
    <location>
        <begin position="326"/>
        <end position="355"/>
    </location>
</feature>
<accession>A0A1G8DVQ9</accession>
<evidence type="ECO:0000256" key="1">
    <source>
        <dbReference type="SAM" id="Phobius"/>
    </source>
</evidence>
<protein>
    <recommendedName>
        <fullName evidence="4">Oligosaccharide repeat unit polymerase</fullName>
    </recommendedName>
</protein>
<keyword evidence="3" id="KW-1185">Reference proteome</keyword>
<evidence type="ECO:0008006" key="4">
    <source>
        <dbReference type="Google" id="ProtNLM"/>
    </source>
</evidence>
<keyword evidence="1" id="KW-0472">Membrane</keyword>
<feature type="transmembrane region" description="Helical" evidence="1">
    <location>
        <begin position="93"/>
        <end position="110"/>
    </location>
</feature>
<feature type="transmembrane region" description="Helical" evidence="1">
    <location>
        <begin position="190"/>
        <end position="211"/>
    </location>
</feature>
<feature type="transmembrane region" description="Helical" evidence="1">
    <location>
        <begin position="51"/>
        <end position="72"/>
    </location>
</feature>
<proteinExistence type="predicted"/>
<dbReference type="STRING" id="83767.SAMN05660652_01954"/>
<dbReference type="AlphaFoldDB" id="A0A1G8DVQ9"/>
<feature type="transmembrane region" description="Helical" evidence="1">
    <location>
        <begin position="12"/>
        <end position="31"/>
    </location>
</feature>
<feature type="transmembrane region" description="Helical" evidence="1">
    <location>
        <begin position="125"/>
        <end position="144"/>
    </location>
</feature>
<organism evidence="2 3">
    <name type="scientific">Propionivibrio dicarboxylicus</name>
    <dbReference type="NCBI Taxonomy" id="83767"/>
    <lineage>
        <taxon>Bacteria</taxon>
        <taxon>Pseudomonadati</taxon>
        <taxon>Pseudomonadota</taxon>
        <taxon>Betaproteobacteria</taxon>
        <taxon>Rhodocyclales</taxon>
        <taxon>Rhodocyclaceae</taxon>
        <taxon>Propionivibrio</taxon>
    </lineage>
</organism>
<feature type="transmembrane region" description="Helical" evidence="1">
    <location>
        <begin position="367"/>
        <end position="400"/>
    </location>
</feature>
<name>A0A1G8DVQ9_9RHOO</name>